<dbReference type="AlphaFoldDB" id="A0A5Q4ZYE9"/>
<reference evidence="1" key="1">
    <citation type="submission" date="2019-09" db="EMBL/GenBank/DDBJ databases">
        <authorList>
            <person name="Hjerde E."/>
        </authorList>
    </citation>
    <scope>NUCLEOTIDE SEQUENCE [LARGE SCALE GENOMIC DNA]</scope>
    <source>
        <strain evidence="1">06/09/160</strain>
        <plasmid evidence="1">pAWOD_2</plasmid>
    </source>
</reference>
<name>A0A5Q4ZYE9_9GAMM</name>
<sequence>MSKDMNEEVSFFGDLDSGISSLPHLNTATHESDSIQSEKMKGVKLRPFTCRLTNPNQRAPKMSAFVNKAGAMTKRKVTEGKLLSALIDCQDDILQDPVLSKKLIDAIRDL</sequence>
<accession>A0A5Q4ZYE9</accession>
<dbReference type="RefSeq" id="WP_130066463.1">
    <property type="nucleotide sequence ID" value="NZ_LR721753.1"/>
</dbReference>
<protein>
    <submittedName>
        <fullName evidence="1">Uncharacterized protein</fullName>
    </submittedName>
</protein>
<evidence type="ECO:0000313" key="1">
    <source>
        <dbReference type="EMBL" id="VVV06889.1"/>
    </source>
</evidence>
<organism evidence="1">
    <name type="scientific">Aliivibrio wodanis</name>
    <dbReference type="NCBI Taxonomy" id="80852"/>
    <lineage>
        <taxon>Bacteria</taxon>
        <taxon>Pseudomonadati</taxon>
        <taxon>Pseudomonadota</taxon>
        <taxon>Gammaproteobacteria</taxon>
        <taxon>Vibrionales</taxon>
        <taxon>Vibrionaceae</taxon>
        <taxon>Aliivibrio</taxon>
    </lineage>
</organism>
<proteinExistence type="predicted"/>
<dbReference type="EMBL" id="LR721753">
    <property type="protein sequence ID" value="VVV06889.1"/>
    <property type="molecule type" value="Genomic_DNA"/>
</dbReference>
<geneLocation type="plasmid" evidence="1">
    <name>pAWOD_2</name>
</geneLocation>
<gene>
    <name evidence="1" type="ORF">AW0309160_04383</name>
</gene>
<keyword evidence="1" id="KW-0614">Plasmid</keyword>